<reference evidence="4 5" key="1">
    <citation type="journal article" date="2017" name="PLoS Biol.">
        <title>The sea cucumber genome provides insights into morphological evolution and visceral regeneration.</title>
        <authorList>
            <person name="Zhang X."/>
            <person name="Sun L."/>
            <person name="Yuan J."/>
            <person name="Sun Y."/>
            <person name="Gao Y."/>
            <person name="Zhang L."/>
            <person name="Li S."/>
            <person name="Dai H."/>
            <person name="Hamel J.F."/>
            <person name="Liu C."/>
            <person name="Yu Y."/>
            <person name="Liu S."/>
            <person name="Lin W."/>
            <person name="Guo K."/>
            <person name="Jin S."/>
            <person name="Xu P."/>
            <person name="Storey K.B."/>
            <person name="Huan P."/>
            <person name="Zhang T."/>
            <person name="Zhou Y."/>
            <person name="Zhang J."/>
            <person name="Lin C."/>
            <person name="Li X."/>
            <person name="Xing L."/>
            <person name="Huo D."/>
            <person name="Sun M."/>
            <person name="Wang L."/>
            <person name="Mercier A."/>
            <person name="Li F."/>
            <person name="Yang H."/>
            <person name="Xiang J."/>
        </authorList>
    </citation>
    <scope>NUCLEOTIDE SEQUENCE [LARGE SCALE GENOMIC DNA]</scope>
    <source>
        <strain evidence="4">Shaxun</strain>
        <tissue evidence="4">Muscle</tissue>
    </source>
</reference>
<dbReference type="PRINTS" id="PR00080">
    <property type="entry name" value="SDRFAMILY"/>
</dbReference>
<dbReference type="OrthoDB" id="47007at2759"/>
<dbReference type="CDD" id="cd05374">
    <property type="entry name" value="17beta-HSD-like_SDR_c"/>
    <property type="match status" value="1"/>
</dbReference>
<dbReference type="PANTHER" id="PTHR43391">
    <property type="entry name" value="RETINOL DEHYDROGENASE-RELATED"/>
    <property type="match status" value="1"/>
</dbReference>
<dbReference type="EMBL" id="MRZV01000288">
    <property type="protein sequence ID" value="PIK53404.1"/>
    <property type="molecule type" value="Genomic_DNA"/>
</dbReference>
<dbReference type="PANTHER" id="PTHR43391:SF86">
    <property type="entry name" value="SHORT-CHAIN DEHYDROGENASE_REDUCTASE FAMILY PROTEIN"/>
    <property type="match status" value="1"/>
</dbReference>
<dbReference type="AlphaFoldDB" id="A0A2G8KZF9"/>
<comment type="caution">
    <text evidence="4">The sequence shown here is derived from an EMBL/GenBank/DDBJ whole genome shotgun (WGS) entry which is preliminary data.</text>
</comment>
<dbReference type="Proteomes" id="UP000230750">
    <property type="component" value="Unassembled WGS sequence"/>
</dbReference>
<evidence type="ECO:0000256" key="2">
    <source>
        <dbReference type="ARBA" id="ARBA00023002"/>
    </source>
</evidence>
<accession>A0A2G8KZF9</accession>
<organism evidence="4 5">
    <name type="scientific">Stichopus japonicus</name>
    <name type="common">Sea cucumber</name>
    <dbReference type="NCBI Taxonomy" id="307972"/>
    <lineage>
        <taxon>Eukaryota</taxon>
        <taxon>Metazoa</taxon>
        <taxon>Echinodermata</taxon>
        <taxon>Eleutherozoa</taxon>
        <taxon>Echinozoa</taxon>
        <taxon>Holothuroidea</taxon>
        <taxon>Aspidochirotacea</taxon>
        <taxon>Aspidochirotida</taxon>
        <taxon>Stichopodidae</taxon>
        <taxon>Apostichopus</taxon>
    </lineage>
</organism>
<evidence type="ECO:0000313" key="5">
    <source>
        <dbReference type="Proteomes" id="UP000230750"/>
    </source>
</evidence>
<sequence>MGMKVVVISGCSSGIGLATAVMMAKDSGQRYKVFATMRNLSKKTDLEISAGDQLGKTLFIKELDVSKEESVKKFAEDILESEGRVDILINNAGYGQAATLENASLEKSRQLFETNFFGAMHLTQKFIPSMKRNKSGHIIFISSTVTTFGIPFCEVYTASKCALNGLAETLAPQLALFNVKVSIVCPGPVGTKFAPNMAIIDDAESDTETKAVREKYMKTLTEFISGNLQTGEEVAAVVQEAIQAEKPDFRYYTSPKDLQSASTKYSDTTGNGVIQFVSKLYFKDIKVGHSSD</sequence>
<dbReference type="InterPro" id="IPR002347">
    <property type="entry name" value="SDR_fam"/>
</dbReference>
<keyword evidence="2" id="KW-0560">Oxidoreductase</keyword>
<evidence type="ECO:0000256" key="1">
    <source>
        <dbReference type="ARBA" id="ARBA00006484"/>
    </source>
</evidence>
<name>A0A2G8KZF9_STIJA</name>
<dbReference type="Pfam" id="PF00106">
    <property type="entry name" value="adh_short"/>
    <property type="match status" value="1"/>
</dbReference>
<dbReference type="STRING" id="307972.A0A2G8KZF9"/>
<protein>
    <submittedName>
        <fullName evidence="4">Putative retinol dehydrogenase 8</fullName>
    </submittedName>
</protein>
<comment type="similarity">
    <text evidence="1 3">Belongs to the short-chain dehydrogenases/reductases (SDR) family.</text>
</comment>
<dbReference type="GO" id="GO:0016491">
    <property type="term" value="F:oxidoreductase activity"/>
    <property type="evidence" value="ECO:0007669"/>
    <property type="project" value="UniProtKB-KW"/>
</dbReference>
<keyword evidence="5" id="KW-1185">Reference proteome</keyword>
<evidence type="ECO:0000313" key="4">
    <source>
        <dbReference type="EMBL" id="PIK53404.1"/>
    </source>
</evidence>
<evidence type="ECO:0000256" key="3">
    <source>
        <dbReference type="RuleBase" id="RU000363"/>
    </source>
</evidence>
<dbReference type="Gene3D" id="3.40.50.720">
    <property type="entry name" value="NAD(P)-binding Rossmann-like Domain"/>
    <property type="match status" value="1"/>
</dbReference>
<proteinExistence type="inferred from homology"/>
<gene>
    <name evidence="4" type="ORF">BSL78_09687</name>
</gene>
<dbReference type="PRINTS" id="PR00081">
    <property type="entry name" value="GDHRDH"/>
</dbReference>
<dbReference type="SUPFAM" id="SSF51735">
    <property type="entry name" value="NAD(P)-binding Rossmann-fold domains"/>
    <property type="match status" value="1"/>
</dbReference>
<dbReference type="GO" id="GO:0005829">
    <property type="term" value="C:cytosol"/>
    <property type="evidence" value="ECO:0007669"/>
    <property type="project" value="TreeGrafter"/>
</dbReference>
<dbReference type="InterPro" id="IPR036291">
    <property type="entry name" value="NAD(P)-bd_dom_sf"/>
</dbReference>